<dbReference type="GO" id="GO:0004672">
    <property type="term" value="F:protein kinase activity"/>
    <property type="evidence" value="ECO:0007669"/>
    <property type="project" value="InterPro"/>
</dbReference>
<keyword evidence="4" id="KW-0418">Kinase</keyword>
<keyword evidence="2" id="KW-0472">Membrane</keyword>
<dbReference type="GO" id="GO:0005524">
    <property type="term" value="F:ATP binding"/>
    <property type="evidence" value="ECO:0007669"/>
    <property type="project" value="InterPro"/>
</dbReference>
<dbReference type="AlphaFoldDB" id="A0A7G9FLG4"/>
<keyword evidence="2" id="KW-1133">Transmembrane helix</keyword>
<evidence type="ECO:0000256" key="1">
    <source>
        <dbReference type="SAM" id="MobiDB-lite"/>
    </source>
</evidence>
<feature type="compositionally biased region" description="Polar residues" evidence="1">
    <location>
        <begin position="175"/>
        <end position="185"/>
    </location>
</feature>
<dbReference type="EMBL" id="CP060632">
    <property type="protein sequence ID" value="QNL99395.1"/>
    <property type="molecule type" value="Genomic_DNA"/>
</dbReference>
<dbReference type="Proteomes" id="UP000515819">
    <property type="component" value="Chromosome"/>
</dbReference>
<dbReference type="PANTHER" id="PTHR38589:SF1">
    <property type="entry name" value="BLR0621 PROTEIN"/>
    <property type="match status" value="1"/>
</dbReference>
<feature type="domain" description="Protein kinase" evidence="3">
    <location>
        <begin position="1"/>
        <end position="168"/>
    </location>
</feature>
<feature type="compositionally biased region" description="Low complexity" evidence="1">
    <location>
        <begin position="191"/>
        <end position="202"/>
    </location>
</feature>
<evidence type="ECO:0000313" key="5">
    <source>
        <dbReference type="Proteomes" id="UP000515819"/>
    </source>
</evidence>
<evidence type="ECO:0000259" key="3">
    <source>
        <dbReference type="PROSITE" id="PS50011"/>
    </source>
</evidence>
<dbReference type="SUPFAM" id="SSF56112">
    <property type="entry name" value="Protein kinase-like (PK-like)"/>
    <property type="match status" value="1"/>
</dbReference>
<dbReference type="PROSITE" id="PS50011">
    <property type="entry name" value="PROTEIN_KINASE_DOM"/>
    <property type="match status" value="1"/>
</dbReference>
<proteinExistence type="predicted"/>
<dbReference type="Gene3D" id="1.10.510.10">
    <property type="entry name" value="Transferase(Phosphotransferase) domain 1"/>
    <property type="match status" value="1"/>
</dbReference>
<feature type="transmembrane region" description="Helical" evidence="2">
    <location>
        <begin position="242"/>
        <end position="266"/>
    </location>
</feature>
<dbReference type="PANTHER" id="PTHR38589">
    <property type="entry name" value="BLR0621 PROTEIN"/>
    <property type="match status" value="1"/>
</dbReference>
<evidence type="ECO:0000313" key="4">
    <source>
        <dbReference type="EMBL" id="QNL99395.1"/>
    </source>
</evidence>
<sequence length="498" mass="54260">MNYPLTLEQYIAQMPMQEAELARMGAQIAEALSVIHQQGRVHGDVKPGNILVVSPGNYQLIGYENVRQYPEGTIPTFVAPELTQGGAYHAGTDVYALGMLMKSLIPKQGISGVFDEIIQKACEPDPARRYATALEFAEELQMLADILQEPTVGTGQQMYVQETEQPSMQPMYAQKQEQSSKQPTCGQPLVQQPRRQSPAQQPTDLVNHRRNVQQADAYNTQEEMHLQPKKEKVTRETQKASLMLRFLLPILIVLIIGAAVAIYVVLIHPVNQEEETTTAAPTTTEVTTEATTTEETTEATTEEAECPYEYSQKITVTAHAGSTSGTLTVYNWEHGDWVNKYSVACVLGRNGIGSDYGEGKGVTPMGTFKLGFVMANVDPKNNMNFKLASDSAAIVDDAESELYNTLVDTNTVGDVSVDHVGSNIVNGKLNAIIFIEHNGDGLSSDGVTPGKGSVITICGNYSNVSETAGCIDISAENMTELLKLLDGNMNPHIEITLN</sequence>
<keyword evidence="4" id="KW-0808">Transferase</keyword>
<dbReference type="RefSeq" id="WP_188332057.1">
    <property type="nucleotide sequence ID" value="NZ_CP060632.1"/>
</dbReference>
<keyword evidence="2" id="KW-0812">Transmembrane</keyword>
<dbReference type="KEGG" id="wcp:H9Q76_11875"/>
<dbReference type="Pfam" id="PF00069">
    <property type="entry name" value="Pkinase"/>
    <property type="match status" value="1"/>
</dbReference>
<evidence type="ECO:0000256" key="2">
    <source>
        <dbReference type="SAM" id="Phobius"/>
    </source>
</evidence>
<dbReference type="SMART" id="SM00220">
    <property type="entry name" value="S_TKc"/>
    <property type="match status" value="1"/>
</dbReference>
<keyword evidence="5" id="KW-1185">Reference proteome</keyword>
<organism evidence="4 5">
    <name type="scientific">Wujia chipingensis</name>
    <dbReference type="NCBI Taxonomy" id="2763670"/>
    <lineage>
        <taxon>Bacteria</taxon>
        <taxon>Bacillati</taxon>
        <taxon>Bacillota</taxon>
        <taxon>Clostridia</taxon>
        <taxon>Lachnospirales</taxon>
        <taxon>Lachnospiraceae</taxon>
        <taxon>Wujia</taxon>
    </lineage>
</organism>
<feature type="region of interest" description="Disordered" evidence="1">
    <location>
        <begin position="274"/>
        <end position="305"/>
    </location>
</feature>
<accession>A0A7G9FLG4</accession>
<gene>
    <name evidence="4" type="ORF">H9Q76_11875</name>
</gene>
<name>A0A7G9FLG4_9FIRM</name>
<feature type="region of interest" description="Disordered" evidence="1">
    <location>
        <begin position="166"/>
        <end position="207"/>
    </location>
</feature>
<dbReference type="InterPro" id="IPR011009">
    <property type="entry name" value="Kinase-like_dom_sf"/>
</dbReference>
<protein>
    <submittedName>
        <fullName evidence="4">Protein kinase</fullName>
    </submittedName>
</protein>
<feature type="compositionally biased region" description="Low complexity" evidence="1">
    <location>
        <begin position="277"/>
        <end position="294"/>
    </location>
</feature>
<reference evidence="4 5" key="1">
    <citation type="submission" date="2020-08" db="EMBL/GenBank/DDBJ databases">
        <authorList>
            <person name="Liu C."/>
            <person name="Sun Q."/>
        </authorList>
    </citation>
    <scope>NUCLEOTIDE SEQUENCE [LARGE SCALE GENOMIC DNA]</scope>
    <source>
        <strain evidence="4 5">NSJ-4</strain>
    </source>
</reference>
<dbReference type="InterPro" id="IPR000719">
    <property type="entry name" value="Prot_kinase_dom"/>
</dbReference>
<feature type="compositionally biased region" description="Acidic residues" evidence="1">
    <location>
        <begin position="295"/>
        <end position="305"/>
    </location>
</feature>